<dbReference type="GO" id="GO:1901135">
    <property type="term" value="P:carbohydrate derivative metabolic process"/>
    <property type="evidence" value="ECO:0007669"/>
    <property type="project" value="InterPro"/>
</dbReference>
<feature type="domain" description="HTH rpiR-type" evidence="1">
    <location>
        <begin position="8"/>
        <end position="84"/>
    </location>
</feature>
<comment type="caution">
    <text evidence="2">The sequence shown here is derived from an EMBL/GenBank/DDBJ whole genome shotgun (WGS) entry which is preliminary data.</text>
</comment>
<proteinExistence type="predicted"/>
<gene>
    <name evidence="2" type="ORF">H171_0846</name>
</gene>
<dbReference type="Gene3D" id="1.10.10.10">
    <property type="entry name" value="Winged helix-like DNA-binding domain superfamily/Winged helix DNA-binding domain"/>
    <property type="match status" value="1"/>
</dbReference>
<dbReference type="InterPro" id="IPR036388">
    <property type="entry name" value="WH-like_DNA-bd_sf"/>
</dbReference>
<dbReference type="GO" id="GO:0003700">
    <property type="term" value="F:DNA-binding transcription factor activity"/>
    <property type="evidence" value="ECO:0007669"/>
    <property type="project" value="InterPro"/>
</dbReference>
<dbReference type="OrthoDB" id="63027at2"/>
<dbReference type="GO" id="GO:0003677">
    <property type="term" value="F:DNA binding"/>
    <property type="evidence" value="ECO:0007669"/>
    <property type="project" value="InterPro"/>
</dbReference>
<dbReference type="EMBL" id="PGET01000001">
    <property type="protein sequence ID" value="PJJ27381.1"/>
    <property type="molecule type" value="Genomic_DNA"/>
</dbReference>
<protein>
    <submittedName>
        <fullName evidence="2">RpiR family transcriptional regulator</fullName>
    </submittedName>
</protein>
<accession>A0A2M8Z1R7</accession>
<dbReference type="InterPro" id="IPR046348">
    <property type="entry name" value="SIS_dom_sf"/>
</dbReference>
<dbReference type="SUPFAM" id="SSF46689">
    <property type="entry name" value="Homeodomain-like"/>
    <property type="match status" value="1"/>
</dbReference>
<dbReference type="SUPFAM" id="SSF53697">
    <property type="entry name" value="SIS domain"/>
    <property type="match status" value="1"/>
</dbReference>
<dbReference type="AlphaFoldDB" id="A0A2M8Z1R7"/>
<organism evidence="2 3">
    <name type="scientific">[Clostridium] celerecrescens 18A</name>
    <dbReference type="NCBI Taxonomy" id="1286362"/>
    <lineage>
        <taxon>Bacteria</taxon>
        <taxon>Bacillati</taxon>
        <taxon>Bacillota</taxon>
        <taxon>Clostridia</taxon>
        <taxon>Lachnospirales</taxon>
        <taxon>Lachnospiraceae</taxon>
        <taxon>Lacrimispora</taxon>
    </lineage>
</organism>
<dbReference type="Pfam" id="PF01418">
    <property type="entry name" value="HTH_6"/>
    <property type="match status" value="1"/>
</dbReference>
<dbReference type="PANTHER" id="PTHR30514">
    <property type="entry name" value="GLUCOKINASE"/>
    <property type="match status" value="1"/>
</dbReference>
<dbReference type="Proteomes" id="UP000231092">
    <property type="component" value="Unassembled WGS sequence"/>
</dbReference>
<dbReference type="InterPro" id="IPR009057">
    <property type="entry name" value="Homeodomain-like_sf"/>
</dbReference>
<evidence type="ECO:0000259" key="1">
    <source>
        <dbReference type="PROSITE" id="PS51071"/>
    </source>
</evidence>
<evidence type="ECO:0000313" key="3">
    <source>
        <dbReference type="Proteomes" id="UP000231092"/>
    </source>
</evidence>
<sequence length="261" mass="29919">MEINNLGLLNSLSLIVNAGKSDNIEYVLAQYILKNLYRISSVSISEITEECFTSISAIRRFCEQLGYDNFSKLKSSVTKLVFPSNLRYRDIEEYSNYQSHIKSLINDMIIDIDEHFNFEKISFLCQLLHKDVNIVFLCANNTSGTIAKFQQELMFASKVTHVISNSFTKNNVLKSFNDEDIIITVSASGKFAELSLEFVKSLRGHKFLITGNRDQSLKSAYEDVFYISKNSISNDYLSIYGKYGITYILDLLSMQYIFLYS</sequence>
<dbReference type="PROSITE" id="PS51071">
    <property type="entry name" value="HTH_RPIR"/>
    <property type="match status" value="1"/>
</dbReference>
<dbReference type="PANTHER" id="PTHR30514:SF10">
    <property type="entry name" value="MURR_RPIR FAMILY TRANSCRIPTIONAL REGULATOR"/>
    <property type="match status" value="1"/>
</dbReference>
<dbReference type="InterPro" id="IPR000281">
    <property type="entry name" value="HTH_RpiR"/>
</dbReference>
<dbReference type="GO" id="GO:0097367">
    <property type="term" value="F:carbohydrate derivative binding"/>
    <property type="evidence" value="ECO:0007669"/>
    <property type="project" value="InterPro"/>
</dbReference>
<reference evidence="2 3" key="1">
    <citation type="submission" date="2017-11" db="EMBL/GenBank/DDBJ databases">
        <title>Understudied soil microbes with underappreciated capabilities: Untangling the Clostridium saccharolyticum group.</title>
        <authorList>
            <person name="Leschine S."/>
        </authorList>
    </citation>
    <scope>NUCLEOTIDE SEQUENCE [LARGE SCALE GENOMIC DNA]</scope>
    <source>
        <strain evidence="2 3">18A</strain>
    </source>
</reference>
<dbReference type="InterPro" id="IPR047640">
    <property type="entry name" value="RpiR-like"/>
</dbReference>
<evidence type="ECO:0000313" key="2">
    <source>
        <dbReference type="EMBL" id="PJJ27381.1"/>
    </source>
</evidence>
<name>A0A2M8Z1R7_9FIRM</name>
<dbReference type="Gene3D" id="3.40.50.10490">
    <property type="entry name" value="Glucose-6-phosphate isomerase like protein, domain 1"/>
    <property type="match status" value="1"/>
</dbReference>
<dbReference type="RefSeq" id="WP_100304030.1">
    <property type="nucleotide sequence ID" value="NZ_PGET01000001.1"/>
</dbReference>